<feature type="domain" description="RNase H type-1" evidence="1">
    <location>
        <begin position="42"/>
        <end position="122"/>
    </location>
</feature>
<proteinExistence type="predicted"/>
<dbReference type="EMBL" id="JBBPBM010000033">
    <property type="protein sequence ID" value="KAK8533094.1"/>
    <property type="molecule type" value="Genomic_DNA"/>
</dbReference>
<gene>
    <name evidence="2" type="ORF">V6N12_076375</name>
</gene>
<accession>A0ABR2D9L8</accession>
<name>A0ABR2D9L8_9ROSI</name>
<sequence length="152" mass="17227">MNSKILLKDYIYFSTMKSSPIVLHALHHLRWQPLTEGFIKINTDEVYNQSTHDVGVGVVAHDNKGMLLGGIAQHSTNSIDALHTECFTVLAGIQLSHDKGRRSIHIKADLNILVNKFNRVRPDLSVLGAQDFQYLGTDLHDIEVLRNRFKRI</sequence>
<evidence type="ECO:0000313" key="2">
    <source>
        <dbReference type="EMBL" id="KAK8533094.1"/>
    </source>
</evidence>
<protein>
    <recommendedName>
        <fullName evidence="1">RNase H type-1 domain-containing protein</fullName>
    </recommendedName>
</protein>
<keyword evidence="3" id="KW-1185">Reference proteome</keyword>
<evidence type="ECO:0000313" key="3">
    <source>
        <dbReference type="Proteomes" id="UP001472677"/>
    </source>
</evidence>
<dbReference type="PANTHER" id="PTHR47074:SF48">
    <property type="entry name" value="POLYNUCLEOTIDYL TRANSFERASE, RIBONUCLEASE H-LIKE SUPERFAMILY PROTEIN"/>
    <property type="match status" value="1"/>
</dbReference>
<comment type="caution">
    <text evidence="2">The sequence shown here is derived from an EMBL/GenBank/DDBJ whole genome shotgun (WGS) entry which is preliminary data.</text>
</comment>
<dbReference type="InterPro" id="IPR052929">
    <property type="entry name" value="RNase_H-like_EbsB-rel"/>
</dbReference>
<organism evidence="2 3">
    <name type="scientific">Hibiscus sabdariffa</name>
    <name type="common">roselle</name>
    <dbReference type="NCBI Taxonomy" id="183260"/>
    <lineage>
        <taxon>Eukaryota</taxon>
        <taxon>Viridiplantae</taxon>
        <taxon>Streptophyta</taxon>
        <taxon>Embryophyta</taxon>
        <taxon>Tracheophyta</taxon>
        <taxon>Spermatophyta</taxon>
        <taxon>Magnoliopsida</taxon>
        <taxon>eudicotyledons</taxon>
        <taxon>Gunneridae</taxon>
        <taxon>Pentapetalae</taxon>
        <taxon>rosids</taxon>
        <taxon>malvids</taxon>
        <taxon>Malvales</taxon>
        <taxon>Malvaceae</taxon>
        <taxon>Malvoideae</taxon>
        <taxon>Hibiscus</taxon>
    </lineage>
</organism>
<dbReference type="PANTHER" id="PTHR47074">
    <property type="entry name" value="BNAC02G40300D PROTEIN"/>
    <property type="match status" value="1"/>
</dbReference>
<dbReference type="Proteomes" id="UP001472677">
    <property type="component" value="Unassembled WGS sequence"/>
</dbReference>
<dbReference type="Pfam" id="PF13456">
    <property type="entry name" value="RVT_3"/>
    <property type="match status" value="1"/>
</dbReference>
<dbReference type="InterPro" id="IPR002156">
    <property type="entry name" value="RNaseH_domain"/>
</dbReference>
<evidence type="ECO:0000259" key="1">
    <source>
        <dbReference type="Pfam" id="PF13456"/>
    </source>
</evidence>
<reference evidence="2 3" key="1">
    <citation type="journal article" date="2024" name="G3 (Bethesda)">
        <title>Genome assembly of Hibiscus sabdariffa L. provides insights into metabolisms of medicinal natural products.</title>
        <authorList>
            <person name="Kim T."/>
        </authorList>
    </citation>
    <scope>NUCLEOTIDE SEQUENCE [LARGE SCALE GENOMIC DNA]</scope>
    <source>
        <strain evidence="2">TK-2024</strain>
        <tissue evidence="2">Old leaves</tissue>
    </source>
</reference>